<evidence type="ECO:0000256" key="13">
    <source>
        <dbReference type="ARBA" id="ARBA00031533"/>
    </source>
</evidence>
<dbReference type="EC" id="3.4.11.2" evidence="4"/>
<comment type="catalytic activity">
    <reaction evidence="1">
        <text>Release of an N-terminal amino acid, Xaa-|-Yaa- from a peptide, amide or arylamide. Xaa is preferably Ala, but may be most amino acids including Pro (slow action). When a terminal hydrophobic residue is followed by a prolyl residue, the two may be released as an intact Xaa-Pro dipeptide.</text>
        <dbReference type="EC" id="3.4.11.2"/>
    </reaction>
</comment>
<dbReference type="InterPro" id="IPR050344">
    <property type="entry name" value="Peptidase_M1_aminopeptidases"/>
</dbReference>
<comment type="similarity">
    <text evidence="3">Belongs to the peptidase M1 family.</text>
</comment>
<dbReference type="InterPro" id="IPR001930">
    <property type="entry name" value="Peptidase_M1"/>
</dbReference>
<feature type="domain" description="Aminopeptidase N-like N-terminal" evidence="16">
    <location>
        <begin position="20"/>
        <end position="181"/>
    </location>
</feature>
<dbReference type="GO" id="GO:0008270">
    <property type="term" value="F:zinc ion binding"/>
    <property type="evidence" value="ECO:0007669"/>
    <property type="project" value="InterPro"/>
</dbReference>
<dbReference type="GO" id="GO:0016285">
    <property type="term" value="F:alanyl aminopeptidase activity"/>
    <property type="evidence" value="ECO:0007669"/>
    <property type="project" value="UniProtKB-EC"/>
</dbReference>
<evidence type="ECO:0000313" key="17">
    <source>
        <dbReference type="EMBL" id="TWE11585.1"/>
    </source>
</evidence>
<evidence type="ECO:0000256" key="2">
    <source>
        <dbReference type="ARBA" id="ARBA00001947"/>
    </source>
</evidence>
<dbReference type="PANTHER" id="PTHR11533">
    <property type="entry name" value="PROTEASE M1 ZINC METALLOPROTEASE"/>
    <property type="match status" value="1"/>
</dbReference>
<evidence type="ECO:0000256" key="3">
    <source>
        <dbReference type="ARBA" id="ARBA00010136"/>
    </source>
</evidence>
<dbReference type="Proteomes" id="UP000318297">
    <property type="component" value="Unassembled WGS sequence"/>
</dbReference>
<keyword evidence="6 17" id="KW-0031">Aminopeptidase</keyword>
<name>A0A561E7J8_9MICO</name>
<evidence type="ECO:0000259" key="15">
    <source>
        <dbReference type="Pfam" id="PF11838"/>
    </source>
</evidence>
<evidence type="ECO:0000256" key="6">
    <source>
        <dbReference type="ARBA" id="ARBA00022438"/>
    </source>
</evidence>
<dbReference type="InterPro" id="IPR042097">
    <property type="entry name" value="Aminopeptidase_N-like_N_sf"/>
</dbReference>
<evidence type="ECO:0000256" key="12">
    <source>
        <dbReference type="ARBA" id="ARBA00029811"/>
    </source>
</evidence>
<dbReference type="SUPFAM" id="SSF55486">
    <property type="entry name" value="Metalloproteases ('zincins'), catalytic domain"/>
    <property type="match status" value="1"/>
</dbReference>
<evidence type="ECO:0000256" key="4">
    <source>
        <dbReference type="ARBA" id="ARBA00012564"/>
    </source>
</evidence>
<dbReference type="Gene3D" id="2.60.40.1730">
    <property type="entry name" value="tricorn interacting facor f3 domain"/>
    <property type="match status" value="1"/>
</dbReference>
<dbReference type="GO" id="GO:0005615">
    <property type="term" value="C:extracellular space"/>
    <property type="evidence" value="ECO:0007669"/>
    <property type="project" value="TreeGrafter"/>
</dbReference>
<dbReference type="InterPro" id="IPR012778">
    <property type="entry name" value="Pept_M1_aminopeptidase"/>
</dbReference>
<organism evidence="17 18">
    <name type="scientific">Rudaeicoccus suwonensis</name>
    <dbReference type="NCBI Taxonomy" id="657409"/>
    <lineage>
        <taxon>Bacteria</taxon>
        <taxon>Bacillati</taxon>
        <taxon>Actinomycetota</taxon>
        <taxon>Actinomycetes</taxon>
        <taxon>Micrococcales</taxon>
        <taxon>Dermacoccaceae</taxon>
        <taxon>Rudaeicoccus</taxon>
    </lineage>
</organism>
<comment type="caution">
    <text evidence="17">The sequence shown here is derived from an EMBL/GenBank/DDBJ whole genome shotgun (WGS) entry which is preliminary data.</text>
</comment>
<reference evidence="17 18" key="1">
    <citation type="submission" date="2019-06" db="EMBL/GenBank/DDBJ databases">
        <title>Sequencing the genomes of 1000 actinobacteria strains.</title>
        <authorList>
            <person name="Klenk H.-P."/>
        </authorList>
    </citation>
    <scope>NUCLEOTIDE SEQUENCE [LARGE SCALE GENOMIC DNA]</scope>
    <source>
        <strain evidence="17 18">DSM 19560</strain>
    </source>
</reference>
<dbReference type="InterPro" id="IPR045357">
    <property type="entry name" value="Aminopeptidase_N-like_N"/>
</dbReference>
<evidence type="ECO:0000259" key="14">
    <source>
        <dbReference type="Pfam" id="PF01433"/>
    </source>
</evidence>
<protein>
    <recommendedName>
        <fullName evidence="5">Aminopeptidase N</fullName>
        <ecNumber evidence="4">3.4.11.2</ecNumber>
    </recommendedName>
    <alternativeName>
        <fullName evidence="12">Alanine aminopeptidase</fullName>
    </alternativeName>
    <alternativeName>
        <fullName evidence="13">Lysyl aminopeptidase</fullName>
    </alternativeName>
</protein>
<dbReference type="PRINTS" id="PR00756">
    <property type="entry name" value="ALADIPTASE"/>
</dbReference>
<dbReference type="InterPro" id="IPR027268">
    <property type="entry name" value="Peptidase_M4/M1_CTD_sf"/>
</dbReference>
<accession>A0A561E7J8</accession>
<proteinExistence type="inferred from homology"/>
<dbReference type="GO" id="GO:0005737">
    <property type="term" value="C:cytoplasm"/>
    <property type="evidence" value="ECO:0007669"/>
    <property type="project" value="TreeGrafter"/>
</dbReference>
<dbReference type="AlphaFoldDB" id="A0A561E7J8"/>
<feature type="domain" description="Peptidase M1 membrane alanine aminopeptidase" evidence="14">
    <location>
        <begin position="223"/>
        <end position="436"/>
    </location>
</feature>
<evidence type="ECO:0000256" key="5">
    <source>
        <dbReference type="ARBA" id="ARBA00015611"/>
    </source>
</evidence>
<dbReference type="GO" id="GO:0043171">
    <property type="term" value="P:peptide catabolic process"/>
    <property type="evidence" value="ECO:0007669"/>
    <property type="project" value="TreeGrafter"/>
</dbReference>
<dbReference type="Pfam" id="PF01433">
    <property type="entry name" value="Peptidase_M1"/>
    <property type="match status" value="1"/>
</dbReference>
<keyword evidence="7" id="KW-0645">Protease</keyword>
<evidence type="ECO:0000256" key="8">
    <source>
        <dbReference type="ARBA" id="ARBA00022723"/>
    </source>
</evidence>
<keyword evidence="11" id="KW-0482">Metalloprotease</keyword>
<evidence type="ECO:0000256" key="9">
    <source>
        <dbReference type="ARBA" id="ARBA00022801"/>
    </source>
</evidence>
<feature type="domain" description="ERAP1-like C-terminal" evidence="15">
    <location>
        <begin position="514"/>
        <end position="826"/>
    </location>
</feature>
<evidence type="ECO:0000256" key="7">
    <source>
        <dbReference type="ARBA" id="ARBA00022670"/>
    </source>
</evidence>
<keyword evidence="9" id="KW-0378">Hydrolase</keyword>
<dbReference type="CDD" id="cd09602">
    <property type="entry name" value="M1_APN"/>
    <property type="match status" value="1"/>
</dbReference>
<dbReference type="PANTHER" id="PTHR11533:SF174">
    <property type="entry name" value="PUROMYCIN-SENSITIVE AMINOPEPTIDASE-RELATED"/>
    <property type="match status" value="1"/>
</dbReference>
<keyword evidence="8" id="KW-0479">Metal-binding</keyword>
<evidence type="ECO:0000256" key="11">
    <source>
        <dbReference type="ARBA" id="ARBA00023049"/>
    </source>
</evidence>
<dbReference type="GO" id="GO:0006508">
    <property type="term" value="P:proteolysis"/>
    <property type="evidence" value="ECO:0007669"/>
    <property type="project" value="UniProtKB-KW"/>
</dbReference>
<evidence type="ECO:0000259" key="16">
    <source>
        <dbReference type="Pfam" id="PF17900"/>
    </source>
</evidence>
<dbReference type="RefSeq" id="WP_145224941.1">
    <property type="nucleotide sequence ID" value="NZ_VIVQ01000001.1"/>
</dbReference>
<dbReference type="NCBIfam" id="TIGR02412">
    <property type="entry name" value="pepN_strep_liv"/>
    <property type="match status" value="1"/>
</dbReference>
<dbReference type="InterPro" id="IPR024571">
    <property type="entry name" value="ERAP1-like_C_dom"/>
</dbReference>
<dbReference type="GO" id="GO:0070006">
    <property type="term" value="F:metalloaminopeptidase activity"/>
    <property type="evidence" value="ECO:0007669"/>
    <property type="project" value="TreeGrafter"/>
</dbReference>
<keyword evidence="10" id="KW-0862">Zinc</keyword>
<comment type="cofactor">
    <cofactor evidence="2">
        <name>Zn(2+)</name>
        <dbReference type="ChEBI" id="CHEBI:29105"/>
    </cofactor>
</comment>
<evidence type="ECO:0000256" key="1">
    <source>
        <dbReference type="ARBA" id="ARBA00000098"/>
    </source>
</evidence>
<dbReference type="EMBL" id="VIVQ01000001">
    <property type="protein sequence ID" value="TWE11585.1"/>
    <property type="molecule type" value="Genomic_DNA"/>
</dbReference>
<evidence type="ECO:0000313" key="18">
    <source>
        <dbReference type="Proteomes" id="UP000318297"/>
    </source>
</evidence>
<keyword evidence="18" id="KW-1185">Reference proteome</keyword>
<evidence type="ECO:0000256" key="10">
    <source>
        <dbReference type="ARBA" id="ARBA00022833"/>
    </source>
</evidence>
<dbReference type="SUPFAM" id="SSF63737">
    <property type="entry name" value="Leukotriene A4 hydrolase N-terminal domain"/>
    <property type="match status" value="1"/>
</dbReference>
<sequence>MAPLTRTEAQERAALIDVTNYELHLDLDRGDEHFGSSSRIRFTSTRPGAATFLDLKAHSVESIWFNDGPIDPATVRDGRVVLADLQAENEVVVEATMSYGNDGQGLHRSVDPADGRHYVYGMSFLDAAPQIYACFDQPDLKAPYDVLVNAPHDWTVAGNGSASQHEPGGWRLATTKPLSTYFFTICAGPYATVHDRHDGIDMWLHVRQSLGEQLLEQADEIFTITKQSFDYYHRLFGIRYPWGDYHQFFVPEFNAGAMENPGCVTLRDAFIFRGAYTRQRQLTRANTIAHEMAHMWFGDLVTMQWWDDLWLNESFAEYMAHRTLADATEYDDAWVDFGIVRKVWGYGVDRGPSTHPIAGAPAPDSDSALTNFDGISYAKGASALRQLAAYVGDDAFVAGVRDHLTTHSFGNATMHDFIGSMERASGQDLSEWTAGWLGTAQADELRLDLTSEDGSVRSANLVRSAPAAHPASRPHVLDIATFTDGKQTARMPIRATSDITPVEALVGLPTPSIVLPNAGDLTWAEVRLDPATLAALPTQLPLIDDALARLTVWSALVGGIARAEVDPRQVAEVFAAAWPSESNTSITGFIAAWAGVRLPYWYVAEGDSAAVERQLAGAGAQRLAAVDPASSDALVAASLIVATTDDADLLARWAANDDRPAIACGDDDFGWTVVKRQALLGLIDEAVIDAAAQRDNSMSGKLSALGARAALPSADAKQWAWEQLVGDQPLSNYEASAIGGAFFGGAGQVEGVREVLAPYVPRYFSDLPRLAGKYGEMALANLVHLSFPAQLADPSVAAEARRALESGELTAGIRRAFVDGLDELERVIASRAAFSG</sequence>
<dbReference type="OrthoDB" id="100605at2"/>
<dbReference type="Pfam" id="PF17900">
    <property type="entry name" value="Peptidase_M1_N"/>
    <property type="match status" value="1"/>
</dbReference>
<dbReference type="InterPro" id="IPR014782">
    <property type="entry name" value="Peptidase_M1_dom"/>
</dbReference>
<dbReference type="GO" id="GO:0042277">
    <property type="term" value="F:peptide binding"/>
    <property type="evidence" value="ECO:0007669"/>
    <property type="project" value="TreeGrafter"/>
</dbReference>
<dbReference type="GO" id="GO:0016020">
    <property type="term" value="C:membrane"/>
    <property type="evidence" value="ECO:0007669"/>
    <property type="project" value="TreeGrafter"/>
</dbReference>
<gene>
    <name evidence="17" type="ORF">BKA23_0360</name>
</gene>
<dbReference type="Gene3D" id="1.10.390.10">
    <property type="entry name" value="Neutral Protease Domain 2"/>
    <property type="match status" value="1"/>
</dbReference>
<dbReference type="Pfam" id="PF11838">
    <property type="entry name" value="ERAP1_C"/>
    <property type="match status" value="1"/>
</dbReference>